<dbReference type="Proteomes" id="UP001286313">
    <property type="component" value="Unassembled WGS sequence"/>
</dbReference>
<comment type="caution">
    <text evidence="2">The sequence shown here is derived from an EMBL/GenBank/DDBJ whole genome shotgun (WGS) entry which is preliminary data.</text>
</comment>
<feature type="compositionally biased region" description="Polar residues" evidence="1">
    <location>
        <begin position="111"/>
        <end position="122"/>
    </location>
</feature>
<feature type="compositionally biased region" description="Basic residues" evidence="1">
    <location>
        <begin position="94"/>
        <end position="110"/>
    </location>
</feature>
<feature type="region of interest" description="Disordered" evidence="1">
    <location>
        <begin position="481"/>
        <end position="515"/>
    </location>
</feature>
<evidence type="ECO:0000256" key="1">
    <source>
        <dbReference type="SAM" id="MobiDB-lite"/>
    </source>
</evidence>
<accession>A0AAE1K2C0</accession>
<feature type="compositionally biased region" description="Pro residues" evidence="1">
    <location>
        <begin position="229"/>
        <end position="243"/>
    </location>
</feature>
<feature type="compositionally biased region" description="Polar residues" evidence="1">
    <location>
        <begin position="131"/>
        <end position="145"/>
    </location>
</feature>
<feature type="compositionally biased region" description="Low complexity" evidence="1">
    <location>
        <begin position="244"/>
        <end position="265"/>
    </location>
</feature>
<dbReference type="AlphaFoldDB" id="A0AAE1K2C0"/>
<feature type="region of interest" description="Disordered" evidence="1">
    <location>
        <begin position="344"/>
        <end position="374"/>
    </location>
</feature>
<feature type="region of interest" description="Disordered" evidence="1">
    <location>
        <begin position="1"/>
        <end position="332"/>
    </location>
</feature>
<gene>
    <name evidence="2" type="ORF">Pcinc_031634</name>
</gene>
<feature type="compositionally biased region" description="Low complexity" evidence="1">
    <location>
        <begin position="217"/>
        <end position="228"/>
    </location>
</feature>
<feature type="compositionally biased region" description="Basic and acidic residues" evidence="1">
    <location>
        <begin position="70"/>
        <end position="93"/>
    </location>
</feature>
<feature type="compositionally biased region" description="Polar residues" evidence="1">
    <location>
        <begin position="162"/>
        <end position="174"/>
    </location>
</feature>
<feature type="compositionally biased region" description="Polar residues" evidence="1">
    <location>
        <begin position="272"/>
        <end position="285"/>
    </location>
</feature>
<feature type="compositionally biased region" description="Pro residues" evidence="1">
    <location>
        <begin position="344"/>
        <end position="353"/>
    </location>
</feature>
<sequence>MCQPTIAEVNPGTSQSGLFLGQTGRDGLGLWSGRGKKSRNEEGGVGVKEEGRRRNEKGGVSVKPGRGKKSRSEKGGVGVKEGREKINRNDKVKCCKRKRDAVFGKKKSPPKRSSTYTRNPFFSPSPGPPVLSSQDPTSDLTSTPFSPIYPPAASNCPIHSSLAFTTVTETSSTHYPYRPLPSSPSSPPSTPTNSHPRPSSPHTSSSVSPPHTPSPSPSRTSPRPTTSSPTPPLAAHPSTPPQLPSTSSLTSFPPSMFLFLPSSPFRPLIGQASPSEPSHIKQQVTILDDEGCDEVDFPLPPPPSPTQQPDSNRAPSDEDEEWPQVPDLTPEGDLIVVPPTTASPPCPRLPPRLPIHSSPSHAHKRPSIKRTHSRRFTQLNYLKNVVPVLPKRPVQSPLYQSQPSLHTYKPALHNLQHLQRQSHQFSPIAPPEQLHSCKSHSSLFASDKSHSSISSQPSLPPIVKPFQMCWKSKSKSLSRPVCSSQSQSSLHPAVAGKSLNPSDKAHPKSNSEENLTATNPFLSAALRDVIKSGVASEGLRAAKAALRSPEHLILQVAPTSVDCKEQGYITKIRMPAPEECTPVTRKVKGRITKVMLP</sequence>
<keyword evidence="3" id="KW-1185">Reference proteome</keyword>
<evidence type="ECO:0000313" key="2">
    <source>
        <dbReference type="EMBL" id="KAK3862507.1"/>
    </source>
</evidence>
<evidence type="ECO:0000313" key="3">
    <source>
        <dbReference type="Proteomes" id="UP001286313"/>
    </source>
</evidence>
<name>A0AAE1K2C0_PETCI</name>
<proteinExistence type="predicted"/>
<feature type="compositionally biased region" description="Pro residues" evidence="1">
    <location>
        <begin position="178"/>
        <end position="190"/>
    </location>
</feature>
<dbReference type="EMBL" id="JAWQEG010004225">
    <property type="protein sequence ID" value="KAK3862507.1"/>
    <property type="molecule type" value="Genomic_DNA"/>
</dbReference>
<protein>
    <submittedName>
        <fullName evidence="2">Uncharacterized protein</fullName>
    </submittedName>
</protein>
<feature type="compositionally biased region" description="Basic and acidic residues" evidence="1">
    <location>
        <begin position="38"/>
        <end position="57"/>
    </location>
</feature>
<feature type="compositionally biased region" description="Acidic residues" evidence="1">
    <location>
        <begin position="287"/>
        <end position="296"/>
    </location>
</feature>
<feature type="compositionally biased region" description="Basic residues" evidence="1">
    <location>
        <begin position="361"/>
        <end position="374"/>
    </location>
</feature>
<organism evidence="2 3">
    <name type="scientific">Petrolisthes cinctipes</name>
    <name type="common">Flat porcelain crab</name>
    <dbReference type="NCBI Taxonomy" id="88211"/>
    <lineage>
        <taxon>Eukaryota</taxon>
        <taxon>Metazoa</taxon>
        <taxon>Ecdysozoa</taxon>
        <taxon>Arthropoda</taxon>
        <taxon>Crustacea</taxon>
        <taxon>Multicrustacea</taxon>
        <taxon>Malacostraca</taxon>
        <taxon>Eumalacostraca</taxon>
        <taxon>Eucarida</taxon>
        <taxon>Decapoda</taxon>
        <taxon>Pleocyemata</taxon>
        <taxon>Anomura</taxon>
        <taxon>Galatheoidea</taxon>
        <taxon>Porcellanidae</taxon>
        <taxon>Petrolisthes</taxon>
    </lineage>
</organism>
<feature type="compositionally biased region" description="Low complexity" evidence="1">
    <location>
        <begin position="191"/>
        <end position="209"/>
    </location>
</feature>
<reference evidence="2" key="1">
    <citation type="submission" date="2023-10" db="EMBL/GenBank/DDBJ databases">
        <title>Genome assemblies of two species of porcelain crab, Petrolisthes cinctipes and Petrolisthes manimaculis (Anomura: Porcellanidae).</title>
        <authorList>
            <person name="Angst P."/>
        </authorList>
    </citation>
    <scope>NUCLEOTIDE SEQUENCE</scope>
    <source>
        <strain evidence="2">PB745_01</strain>
        <tissue evidence="2">Gill</tissue>
    </source>
</reference>